<dbReference type="AlphaFoldDB" id="A0A061DED5"/>
<dbReference type="RefSeq" id="XP_012769276.1">
    <property type="nucleotide sequence ID" value="XM_012913822.1"/>
</dbReference>
<sequence>MVNWELGTDGRSEEPGDRTRLLQQSEMLGESLGNIGDSRRVLEETNEIGTTVMSKLLSQRETIIRSTHYAEETANRQRETRSLLRSESWSDFYTKAAMYVTIVCLIIAIIFAIIYRITK</sequence>
<dbReference type="KEGG" id="bbig:BBBOND_0309930"/>
<keyword evidence="1" id="KW-0472">Membrane</keyword>
<dbReference type="VEuPathDB" id="PiroplasmaDB:BBBOND_0309930"/>
<feature type="transmembrane region" description="Helical" evidence="1">
    <location>
        <begin position="96"/>
        <end position="115"/>
    </location>
</feature>
<evidence type="ECO:0000313" key="3">
    <source>
        <dbReference type="Proteomes" id="UP000033188"/>
    </source>
</evidence>
<protein>
    <submittedName>
        <fullName evidence="2">VESICLE TRANSPORT V-SNARE PROTEIN VTI1A, putative</fullName>
    </submittedName>
</protein>
<dbReference type="OrthoDB" id="430637at2759"/>
<dbReference type="STRING" id="5866.A0A061DED5"/>
<dbReference type="EMBL" id="LK391709">
    <property type="protein sequence ID" value="CDR97090.1"/>
    <property type="molecule type" value="Genomic_DNA"/>
</dbReference>
<accession>A0A061DED5</accession>
<evidence type="ECO:0000256" key="1">
    <source>
        <dbReference type="SAM" id="Phobius"/>
    </source>
</evidence>
<keyword evidence="3" id="KW-1185">Reference proteome</keyword>
<reference evidence="3" key="1">
    <citation type="journal article" date="2014" name="Nucleic Acids Res.">
        <title>The evolutionary dynamics of variant antigen genes in Babesia reveal a history of genomic innovation underlying host-parasite interaction.</title>
        <authorList>
            <person name="Jackson A.P."/>
            <person name="Otto T.D."/>
            <person name="Darby A."/>
            <person name="Ramaprasad A."/>
            <person name="Xia D."/>
            <person name="Echaide I.E."/>
            <person name="Farber M."/>
            <person name="Gahlot S."/>
            <person name="Gamble J."/>
            <person name="Gupta D."/>
            <person name="Gupta Y."/>
            <person name="Jackson L."/>
            <person name="Malandrin L."/>
            <person name="Malas T.B."/>
            <person name="Moussa E."/>
            <person name="Nair M."/>
            <person name="Reid A.J."/>
            <person name="Sanders M."/>
            <person name="Sharma J."/>
            <person name="Tracey A."/>
            <person name="Quail M.A."/>
            <person name="Weir W."/>
            <person name="Wastling J.M."/>
            <person name="Hall N."/>
            <person name="Willadsen P."/>
            <person name="Lingelbach K."/>
            <person name="Shiels B."/>
            <person name="Tait A."/>
            <person name="Berriman M."/>
            <person name="Allred D.R."/>
            <person name="Pain A."/>
        </authorList>
    </citation>
    <scope>NUCLEOTIDE SEQUENCE [LARGE SCALE GENOMIC DNA]</scope>
    <source>
        <strain evidence="3">Bond</strain>
    </source>
</reference>
<dbReference type="GeneID" id="24565631"/>
<dbReference type="OMA" id="WYINAER"/>
<dbReference type="Gene3D" id="1.20.5.110">
    <property type="match status" value="1"/>
</dbReference>
<proteinExistence type="predicted"/>
<dbReference type="Pfam" id="PF12352">
    <property type="entry name" value="V-SNARE_C"/>
    <property type="match status" value="1"/>
</dbReference>
<organism evidence="2 3">
    <name type="scientific">Babesia bigemina</name>
    <dbReference type="NCBI Taxonomy" id="5866"/>
    <lineage>
        <taxon>Eukaryota</taxon>
        <taxon>Sar</taxon>
        <taxon>Alveolata</taxon>
        <taxon>Apicomplexa</taxon>
        <taxon>Aconoidasida</taxon>
        <taxon>Piroplasmida</taxon>
        <taxon>Babesiidae</taxon>
        <taxon>Babesia</taxon>
    </lineage>
</organism>
<dbReference type="Proteomes" id="UP000033188">
    <property type="component" value="Chromosome 3"/>
</dbReference>
<keyword evidence="1" id="KW-1133">Transmembrane helix</keyword>
<evidence type="ECO:0000313" key="2">
    <source>
        <dbReference type="EMBL" id="CDR97090.1"/>
    </source>
</evidence>
<keyword evidence="1" id="KW-0812">Transmembrane</keyword>
<dbReference type="SUPFAM" id="SSF58038">
    <property type="entry name" value="SNARE fusion complex"/>
    <property type="match status" value="1"/>
</dbReference>
<gene>
    <name evidence="2" type="ORF">BBBOND_0309930</name>
</gene>
<name>A0A061DED5_BABBI</name>